<sequence>MPPPPCDYQIHCFNQGRVLGIGWVCHRHNFVGSDVNGVSDAGHDVLILSTFFLRWHFIGVESTMLLTECGALLNIFSAVKVGNFRVRSNSWRVKLFGGNLSTGDNVACGASGTCRYFNRHAGTVEMTAPSTVIPVFYNCVNSILPLYELRQLPSPS</sequence>
<evidence type="ECO:0000313" key="1">
    <source>
        <dbReference type="EMBL" id="KAK3584497.1"/>
    </source>
</evidence>
<comment type="caution">
    <text evidence="1">The sequence shown here is derived from an EMBL/GenBank/DDBJ whole genome shotgun (WGS) entry which is preliminary data.</text>
</comment>
<reference evidence="1" key="2">
    <citation type="journal article" date="2021" name="Genome Biol. Evol.">
        <title>Developing a high-quality reference genome for a parasitic bivalve with doubly uniparental inheritance (Bivalvia: Unionida).</title>
        <authorList>
            <person name="Smith C.H."/>
        </authorList>
    </citation>
    <scope>NUCLEOTIDE SEQUENCE</scope>
    <source>
        <strain evidence="1">CHS0354</strain>
        <tissue evidence="1">Mantle</tissue>
    </source>
</reference>
<keyword evidence="2" id="KW-1185">Reference proteome</keyword>
<gene>
    <name evidence="1" type="ORF">CHS0354_006028</name>
</gene>
<dbReference type="Proteomes" id="UP001195483">
    <property type="component" value="Unassembled WGS sequence"/>
</dbReference>
<reference evidence="1" key="1">
    <citation type="journal article" date="2021" name="Genome Biol. Evol.">
        <title>A High-Quality Reference Genome for a Parasitic Bivalve with Doubly Uniparental Inheritance (Bivalvia: Unionida).</title>
        <authorList>
            <person name="Smith C.H."/>
        </authorList>
    </citation>
    <scope>NUCLEOTIDE SEQUENCE</scope>
    <source>
        <strain evidence="1">CHS0354</strain>
    </source>
</reference>
<evidence type="ECO:0000313" key="2">
    <source>
        <dbReference type="Proteomes" id="UP001195483"/>
    </source>
</evidence>
<accession>A0AAE0S309</accession>
<organism evidence="1 2">
    <name type="scientific">Potamilus streckersoni</name>
    <dbReference type="NCBI Taxonomy" id="2493646"/>
    <lineage>
        <taxon>Eukaryota</taxon>
        <taxon>Metazoa</taxon>
        <taxon>Spiralia</taxon>
        <taxon>Lophotrochozoa</taxon>
        <taxon>Mollusca</taxon>
        <taxon>Bivalvia</taxon>
        <taxon>Autobranchia</taxon>
        <taxon>Heteroconchia</taxon>
        <taxon>Palaeoheterodonta</taxon>
        <taxon>Unionida</taxon>
        <taxon>Unionoidea</taxon>
        <taxon>Unionidae</taxon>
        <taxon>Ambleminae</taxon>
        <taxon>Lampsilini</taxon>
        <taxon>Potamilus</taxon>
    </lineage>
</organism>
<protein>
    <submittedName>
        <fullName evidence="1">Uncharacterized protein</fullName>
    </submittedName>
</protein>
<dbReference type="AlphaFoldDB" id="A0AAE0S309"/>
<reference evidence="1" key="3">
    <citation type="submission" date="2023-05" db="EMBL/GenBank/DDBJ databases">
        <authorList>
            <person name="Smith C.H."/>
        </authorList>
    </citation>
    <scope>NUCLEOTIDE SEQUENCE</scope>
    <source>
        <strain evidence="1">CHS0354</strain>
        <tissue evidence="1">Mantle</tissue>
    </source>
</reference>
<name>A0AAE0S309_9BIVA</name>
<dbReference type="EMBL" id="JAEAOA010000425">
    <property type="protein sequence ID" value="KAK3584497.1"/>
    <property type="molecule type" value="Genomic_DNA"/>
</dbReference>
<proteinExistence type="predicted"/>